<evidence type="ECO:0000256" key="6">
    <source>
        <dbReference type="ARBA" id="ARBA00022777"/>
    </source>
</evidence>
<dbReference type="EC" id="2.7.13.3" evidence="2"/>
<keyword evidence="10" id="KW-1185">Reference proteome</keyword>
<dbReference type="Gene3D" id="3.30.565.10">
    <property type="entry name" value="Histidine kinase-like ATPase, C-terminal domain"/>
    <property type="match status" value="1"/>
</dbReference>
<dbReference type="AlphaFoldDB" id="A0A1D7UW20"/>
<dbReference type="GO" id="GO:0004673">
    <property type="term" value="F:protein histidine kinase activity"/>
    <property type="evidence" value="ECO:0007669"/>
    <property type="project" value="UniProtKB-EC"/>
</dbReference>
<accession>A0A1D7UW20</accession>
<comment type="catalytic activity">
    <reaction evidence="1">
        <text>ATP + protein L-histidine = ADP + protein N-phospho-L-histidine.</text>
        <dbReference type="EC" id="2.7.13.3"/>
    </reaction>
</comment>
<keyword evidence="4" id="KW-0808">Transferase</keyword>
<dbReference type="OrthoDB" id="1523170at2"/>
<gene>
    <name evidence="9" type="ORF">A0128_08045</name>
</gene>
<dbReference type="InterPro" id="IPR005467">
    <property type="entry name" value="His_kinase_dom"/>
</dbReference>
<dbReference type="PANTHER" id="PTHR41523:SF8">
    <property type="entry name" value="ETHYLENE RESPONSE SENSOR PROTEIN"/>
    <property type="match status" value="1"/>
</dbReference>
<evidence type="ECO:0000256" key="3">
    <source>
        <dbReference type="ARBA" id="ARBA00022553"/>
    </source>
</evidence>
<keyword evidence="3" id="KW-0597">Phosphoprotein</keyword>
<dbReference type="InterPro" id="IPR036890">
    <property type="entry name" value="HATPase_C_sf"/>
</dbReference>
<dbReference type="InterPro" id="IPR003594">
    <property type="entry name" value="HATPase_dom"/>
</dbReference>
<evidence type="ECO:0000313" key="9">
    <source>
        <dbReference type="EMBL" id="AOP33797.1"/>
    </source>
</evidence>
<evidence type="ECO:0000256" key="7">
    <source>
        <dbReference type="ARBA" id="ARBA00022840"/>
    </source>
</evidence>
<dbReference type="GO" id="GO:0005524">
    <property type="term" value="F:ATP binding"/>
    <property type="evidence" value="ECO:0007669"/>
    <property type="project" value="UniProtKB-KW"/>
</dbReference>
<dbReference type="PROSITE" id="PS50109">
    <property type="entry name" value="HIS_KIN"/>
    <property type="match status" value="1"/>
</dbReference>
<dbReference type="RefSeq" id="WP_069607030.1">
    <property type="nucleotide sequence ID" value="NZ_CP015217.1"/>
</dbReference>
<dbReference type="PANTHER" id="PTHR41523">
    <property type="entry name" value="TWO-COMPONENT SYSTEM SENSOR PROTEIN"/>
    <property type="match status" value="1"/>
</dbReference>
<dbReference type="SUPFAM" id="SSF55874">
    <property type="entry name" value="ATPase domain of HSP90 chaperone/DNA topoisomerase II/histidine kinase"/>
    <property type="match status" value="1"/>
</dbReference>
<dbReference type="Pfam" id="PF02518">
    <property type="entry name" value="HATPase_c"/>
    <property type="match status" value="1"/>
</dbReference>
<evidence type="ECO:0000256" key="2">
    <source>
        <dbReference type="ARBA" id="ARBA00012438"/>
    </source>
</evidence>
<name>A0A1D7UW20_9LEPT</name>
<organism evidence="9 10">
    <name type="scientific">Leptospira tipperaryensis</name>
    <dbReference type="NCBI Taxonomy" id="2564040"/>
    <lineage>
        <taxon>Bacteria</taxon>
        <taxon>Pseudomonadati</taxon>
        <taxon>Spirochaetota</taxon>
        <taxon>Spirochaetia</taxon>
        <taxon>Leptospirales</taxon>
        <taxon>Leptospiraceae</taxon>
        <taxon>Leptospira</taxon>
    </lineage>
</organism>
<protein>
    <recommendedName>
        <fullName evidence="2">histidine kinase</fullName>
        <ecNumber evidence="2">2.7.13.3</ecNumber>
    </recommendedName>
</protein>
<dbReference type="SMART" id="SM00387">
    <property type="entry name" value="HATPase_c"/>
    <property type="match status" value="1"/>
</dbReference>
<evidence type="ECO:0000256" key="5">
    <source>
        <dbReference type="ARBA" id="ARBA00022741"/>
    </source>
</evidence>
<evidence type="ECO:0000313" key="10">
    <source>
        <dbReference type="Proteomes" id="UP000094197"/>
    </source>
</evidence>
<evidence type="ECO:0000259" key="8">
    <source>
        <dbReference type="PROSITE" id="PS50109"/>
    </source>
</evidence>
<dbReference type="Proteomes" id="UP000094197">
    <property type="component" value="Chromosome 1"/>
</dbReference>
<reference evidence="9 10" key="1">
    <citation type="submission" date="2016-04" db="EMBL/GenBank/DDBJ databases">
        <title>Complete genome seqeunce of Leptospira alstonii serovar Room22.</title>
        <authorList>
            <person name="Nally J.E."/>
            <person name="Bayles D.O."/>
            <person name="Hurley D."/>
            <person name="Fanning S."/>
            <person name="McMahon B.J."/>
            <person name="Arent Z."/>
        </authorList>
    </citation>
    <scope>NUCLEOTIDE SEQUENCE [LARGE SCALE GENOMIC DNA]</scope>
    <source>
        <strain evidence="9 10">GWTS #1</strain>
    </source>
</reference>
<keyword evidence="7" id="KW-0067">ATP-binding</keyword>
<dbReference type="KEGG" id="laj:A0128_08045"/>
<proteinExistence type="predicted"/>
<evidence type="ECO:0000256" key="4">
    <source>
        <dbReference type="ARBA" id="ARBA00022679"/>
    </source>
</evidence>
<dbReference type="EMBL" id="CP015217">
    <property type="protein sequence ID" value="AOP33797.1"/>
    <property type="molecule type" value="Genomic_DNA"/>
</dbReference>
<feature type="domain" description="Histidine kinase" evidence="8">
    <location>
        <begin position="46"/>
        <end position="142"/>
    </location>
</feature>
<evidence type="ECO:0000256" key="1">
    <source>
        <dbReference type="ARBA" id="ARBA00000085"/>
    </source>
</evidence>
<keyword evidence="6" id="KW-0418">Kinase</keyword>
<keyword evidence="5" id="KW-0547">Nucleotide-binding</keyword>
<sequence>MLYETDSFNFVQIKEYCNRVIESMLQLSDSVIIHKNIEEFTMTAKDAATIGMILIELVSNAIKYAFPDQKKGNVSVELKKENSKMILIVKDDGVGFHKESDVMTAKTLGLKLVNLMVSQLNGQIEFDTSDGTQVTIEFPEIN</sequence>